<dbReference type="PANTHER" id="PTHR30040">
    <property type="entry name" value="THIAMINE BIOSYNTHESIS LIPOPROTEIN APBE"/>
    <property type="match status" value="1"/>
</dbReference>
<dbReference type="GO" id="GO:0016740">
    <property type="term" value="F:transferase activity"/>
    <property type="evidence" value="ECO:0007669"/>
    <property type="project" value="UniProtKB-UniRule"/>
</dbReference>
<dbReference type="GO" id="GO:0005886">
    <property type="term" value="C:plasma membrane"/>
    <property type="evidence" value="ECO:0007669"/>
    <property type="project" value="UniProtKB-SubCell"/>
</dbReference>
<keyword evidence="8 10" id="KW-0460">Magnesium</keyword>
<reference evidence="11" key="2">
    <citation type="submission" date="2023-02" db="EMBL/GenBank/DDBJ databases">
        <title>'Rhodoalgimonas zhirmunskyi' gen. nov., isolated from a red alga.</title>
        <authorList>
            <person name="Nedashkovskaya O.I."/>
            <person name="Otstavnykh N.Y."/>
            <person name="Bystritskaya E.P."/>
            <person name="Balabanova L.A."/>
            <person name="Isaeva M.P."/>
        </authorList>
    </citation>
    <scope>NUCLEOTIDE SEQUENCE</scope>
    <source>
        <strain evidence="11">KCTC 52189</strain>
    </source>
</reference>
<keyword evidence="10" id="KW-1003">Cell membrane</keyword>
<dbReference type="Proteomes" id="UP001226762">
    <property type="component" value="Unassembled WGS sequence"/>
</dbReference>
<sequence length="288" mass="30716">MMLTRRRFLTIAAASVACPAGATPSEWRGRALGADVTLRLAGAADPAGRIWRKVANALRQIEARFSLFADSELTRLNAHGRLGSPSPETQALIRLAGEVHHATHGVFDPTVQPLWRAIAQGEDPSNARSLAGWDKLRLSEREISLGPGMALTFNGIAQGFAADTLAALMLAHGFTDVLIDAGEIQAVGRHGRDDWQVGMSSPEGNILRRVALRDRALATSSPAGTRIGSGMPHILHPDGRPVIWQTVSVSASSAALADALSTAFCLMRQPEIESALAHFPDARVEYLG</sequence>
<keyword evidence="10" id="KW-0449">Lipoprotein</keyword>
<dbReference type="InterPro" id="IPR024932">
    <property type="entry name" value="ApbE"/>
</dbReference>
<accession>A0AAE3WHH7</accession>
<dbReference type="PROSITE" id="PS51257">
    <property type="entry name" value="PROKAR_LIPOPROTEIN"/>
    <property type="match status" value="1"/>
</dbReference>
<dbReference type="EC" id="2.7.1.180" evidence="2 10"/>
<dbReference type="Gene3D" id="3.10.520.10">
    <property type="entry name" value="ApbE-like domains"/>
    <property type="match status" value="1"/>
</dbReference>
<dbReference type="RefSeq" id="WP_306737079.1">
    <property type="nucleotide sequence ID" value="NZ_JANHAX010000006.1"/>
</dbReference>
<evidence type="ECO:0000256" key="4">
    <source>
        <dbReference type="ARBA" id="ARBA00022630"/>
    </source>
</evidence>
<gene>
    <name evidence="11" type="ORF">NO357_17905</name>
</gene>
<evidence type="ECO:0000256" key="9">
    <source>
        <dbReference type="ARBA" id="ARBA00048540"/>
    </source>
</evidence>
<dbReference type="SUPFAM" id="SSF143631">
    <property type="entry name" value="ApbE-like"/>
    <property type="match status" value="1"/>
</dbReference>
<dbReference type="Pfam" id="PF02424">
    <property type="entry name" value="ApbE"/>
    <property type="match status" value="1"/>
</dbReference>
<evidence type="ECO:0000313" key="11">
    <source>
        <dbReference type="EMBL" id="MDQ2091780.1"/>
    </source>
</evidence>
<keyword evidence="7 10" id="KW-0274">FAD</keyword>
<keyword evidence="10" id="KW-0732">Signal</keyword>
<dbReference type="PANTHER" id="PTHR30040:SF2">
    <property type="entry name" value="FAD:PROTEIN FMN TRANSFERASE"/>
    <property type="match status" value="1"/>
</dbReference>
<comment type="catalytic activity">
    <reaction evidence="9 10">
        <text>L-threonyl-[protein] + FAD = FMN-L-threonyl-[protein] + AMP + H(+)</text>
        <dbReference type="Rhea" id="RHEA:36847"/>
        <dbReference type="Rhea" id="RHEA-COMP:11060"/>
        <dbReference type="Rhea" id="RHEA-COMP:11061"/>
        <dbReference type="ChEBI" id="CHEBI:15378"/>
        <dbReference type="ChEBI" id="CHEBI:30013"/>
        <dbReference type="ChEBI" id="CHEBI:57692"/>
        <dbReference type="ChEBI" id="CHEBI:74257"/>
        <dbReference type="ChEBI" id="CHEBI:456215"/>
        <dbReference type="EC" id="2.7.1.180"/>
    </reaction>
</comment>
<dbReference type="PROSITE" id="PS51318">
    <property type="entry name" value="TAT"/>
    <property type="match status" value="1"/>
</dbReference>
<keyword evidence="10" id="KW-0997">Cell inner membrane</keyword>
<reference evidence="11" key="1">
    <citation type="submission" date="2022-07" db="EMBL/GenBank/DDBJ databases">
        <authorList>
            <person name="Otstavnykh N."/>
            <person name="Isaeva M."/>
            <person name="Bystritskaya E."/>
        </authorList>
    </citation>
    <scope>NUCLEOTIDE SEQUENCE</scope>
    <source>
        <strain evidence="11">KCTC 52189</strain>
    </source>
</reference>
<keyword evidence="5 10" id="KW-0808">Transferase</keyword>
<evidence type="ECO:0000313" key="12">
    <source>
        <dbReference type="Proteomes" id="UP001226762"/>
    </source>
</evidence>
<comment type="similarity">
    <text evidence="10">Belongs to the ApbE family.</text>
</comment>
<organism evidence="11 12">
    <name type="scientific">Marimonas arenosa</name>
    <dbReference type="NCBI Taxonomy" id="1795305"/>
    <lineage>
        <taxon>Bacteria</taxon>
        <taxon>Pseudomonadati</taxon>
        <taxon>Pseudomonadota</taxon>
        <taxon>Alphaproteobacteria</taxon>
        <taxon>Rhodobacterales</taxon>
        <taxon>Paracoccaceae</taxon>
        <taxon>Marimonas</taxon>
    </lineage>
</organism>
<evidence type="ECO:0000256" key="7">
    <source>
        <dbReference type="ARBA" id="ARBA00022827"/>
    </source>
</evidence>
<keyword evidence="10" id="KW-0472">Membrane</keyword>
<comment type="caution">
    <text evidence="11">The sequence shown here is derived from an EMBL/GenBank/DDBJ whole genome shotgun (WGS) entry which is preliminary data.</text>
</comment>
<evidence type="ECO:0000256" key="3">
    <source>
        <dbReference type="ARBA" id="ARBA00016337"/>
    </source>
</evidence>
<feature type="signal peptide" evidence="10">
    <location>
        <begin position="1"/>
        <end position="22"/>
    </location>
</feature>
<name>A0AAE3WHH7_9RHOB</name>
<evidence type="ECO:0000256" key="6">
    <source>
        <dbReference type="ARBA" id="ARBA00022723"/>
    </source>
</evidence>
<protein>
    <recommendedName>
        <fullName evidence="3 10">FAD:protein FMN transferase</fullName>
        <ecNumber evidence="2 10">2.7.1.180</ecNumber>
    </recommendedName>
</protein>
<comment type="cofactor">
    <cofactor evidence="1 10">
        <name>Mg(2+)</name>
        <dbReference type="ChEBI" id="CHEBI:18420"/>
    </cofactor>
</comment>
<dbReference type="AlphaFoldDB" id="A0AAE3WHH7"/>
<keyword evidence="12" id="KW-1185">Reference proteome</keyword>
<evidence type="ECO:0000256" key="8">
    <source>
        <dbReference type="ARBA" id="ARBA00022842"/>
    </source>
</evidence>
<evidence type="ECO:0000256" key="1">
    <source>
        <dbReference type="ARBA" id="ARBA00001946"/>
    </source>
</evidence>
<dbReference type="EMBL" id="JANHAX010000006">
    <property type="protein sequence ID" value="MDQ2091780.1"/>
    <property type="molecule type" value="Genomic_DNA"/>
</dbReference>
<comment type="function">
    <text evidence="10">Flavin transferase that catalyzes the transfer of the FMN moiety of FAD and its covalent binding to the hydroxyl group of a threonine residue in a target flavoprotein.</text>
</comment>
<dbReference type="InterPro" id="IPR003374">
    <property type="entry name" value="ApbE-like_sf"/>
</dbReference>
<dbReference type="GO" id="GO:0046872">
    <property type="term" value="F:metal ion binding"/>
    <property type="evidence" value="ECO:0007669"/>
    <property type="project" value="UniProtKB-UniRule"/>
</dbReference>
<evidence type="ECO:0000256" key="2">
    <source>
        <dbReference type="ARBA" id="ARBA00011955"/>
    </source>
</evidence>
<evidence type="ECO:0000256" key="5">
    <source>
        <dbReference type="ARBA" id="ARBA00022679"/>
    </source>
</evidence>
<dbReference type="InterPro" id="IPR006311">
    <property type="entry name" value="TAT_signal"/>
</dbReference>
<evidence type="ECO:0000256" key="10">
    <source>
        <dbReference type="RuleBase" id="RU363002"/>
    </source>
</evidence>
<comment type="subcellular location">
    <subcellularLocation>
        <location evidence="10">Cell inner membrane</location>
        <topology evidence="10">Lipid-anchor</topology>
        <orientation evidence="10">Periplasmic side</orientation>
    </subcellularLocation>
</comment>
<keyword evidence="6 10" id="KW-0479">Metal-binding</keyword>
<proteinExistence type="inferred from homology"/>
<keyword evidence="4 10" id="KW-0285">Flavoprotein</keyword>
<feature type="chain" id="PRO_5041772160" description="FAD:protein FMN transferase" evidence="10">
    <location>
        <begin position="23"/>
        <end position="288"/>
    </location>
</feature>